<keyword evidence="4" id="KW-1185">Reference proteome</keyword>
<dbReference type="EMBL" id="CAWUON010000099">
    <property type="protein sequence ID" value="CAK7272872.1"/>
    <property type="molecule type" value="Genomic_DNA"/>
</dbReference>
<dbReference type="InterPro" id="IPR000195">
    <property type="entry name" value="Rab-GAP-TBC_dom"/>
</dbReference>
<dbReference type="Pfam" id="PF00566">
    <property type="entry name" value="RabGAP-TBC"/>
    <property type="match status" value="1"/>
</dbReference>
<dbReference type="SMART" id="SM00164">
    <property type="entry name" value="TBC"/>
    <property type="match status" value="1"/>
</dbReference>
<feature type="region of interest" description="Disordered" evidence="1">
    <location>
        <begin position="175"/>
        <end position="197"/>
    </location>
</feature>
<dbReference type="Proteomes" id="UP001642502">
    <property type="component" value="Unassembled WGS sequence"/>
</dbReference>
<dbReference type="InterPro" id="IPR053949">
    <property type="entry name" value="SBE2/SBE22_M"/>
</dbReference>
<dbReference type="InterPro" id="IPR035969">
    <property type="entry name" value="Rab-GAP_TBC_sf"/>
</dbReference>
<feature type="domain" description="Rab-GAP TBC" evidence="2">
    <location>
        <begin position="477"/>
        <end position="683"/>
    </location>
</feature>
<dbReference type="Gene3D" id="1.10.472.80">
    <property type="entry name" value="Ypt/Rab-GAP domain of gyp1p, domain 3"/>
    <property type="match status" value="1"/>
</dbReference>
<accession>A0ABP0DXE8</accession>
<sequence>MTASKSSKSSSFHSISSDDNSILSNINNFENISLDDDASSVSFSRERSADYLTARPNLLSTASSADLRAVSFLNNSHINFQQTQLKTKPQPYATRELSRTRPSSNLTHSSSREITSLKRPSLSNLQSNACHGQIRSTSTSALASAAPVARKSHNLGSRSATTLCLIHRSSSPNPTNNVDGLYGPKDPATIVRPRRSSWQSTRERKTVIQLEMECDEEESDEIPEGLILDNVPITPRPPSERSQITIHSPATSKAGSPDRTFGKKRRSVGNGTPTVATAQGSLRSSRSMIKCSNMHSELSSPAKMRAKSWTSALSELNLEAKTLTEKLEEHADKLHHKSQRSSTGSMPAVRRASTGPTGDSKLRHKSALPDLPPLRRNDLIIDPLPISKEKEAVLSRTRPSWLPPKDPAEEKRHLKEYKKMMAYSLEAEKRRAASKQARCDCRDTAVSGIMQIWEQDVIPRWTVAIHERRTRDLWWRGVAPRSRGAVWARAIGNELGLTETSFHAALKRARNIESRAKSGGTIQGDEQHLTCFEAIHCDVQENTWRDLKIFQAGAPLHQGLVDILMAYTMYRSDIGYITGCNTIAAILLLNLPDPASAFVALANMLNRPLPLSFHAADPGAKASAYNLVLQMLSPKSAILADHLLGMDGHDPDVYLNSVFTSLFTDRLALDQAARLLDVYVFEGDAVLIRAGVALLLDKEATLLGTQNAFEVDKALCHKSRDGDKNNTQSVVAKTGEEDRWMQAVREAGNVANLSDCSRR</sequence>
<dbReference type="InterPro" id="IPR050302">
    <property type="entry name" value="Rab_GAP_TBC_domain"/>
</dbReference>
<name>A0ABP0DXE8_9PEZI</name>
<organism evidence="3 4">
    <name type="scientific">Sporothrix epigloea</name>
    <dbReference type="NCBI Taxonomy" id="1892477"/>
    <lineage>
        <taxon>Eukaryota</taxon>
        <taxon>Fungi</taxon>
        <taxon>Dikarya</taxon>
        <taxon>Ascomycota</taxon>
        <taxon>Pezizomycotina</taxon>
        <taxon>Sordariomycetes</taxon>
        <taxon>Sordariomycetidae</taxon>
        <taxon>Ophiostomatales</taxon>
        <taxon>Ophiostomataceae</taxon>
        <taxon>Sporothrix</taxon>
    </lineage>
</organism>
<dbReference type="PANTHER" id="PTHR47219">
    <property type="entry name" value="RAB GTPASE-ACTIVATING PROTEIN 1-LIKE"/>
    <property type="match status" value="1"/>
</dbReference>
<feature type="region of interest" description="Disordered" evidence="1">
    <location>
        <begin position="236"/>
        <end position="286"/>
    </location>
</feature>
<evidence type="ECO:0000313" key="3">
    <source>
        <dbReference type="EMBL" id="CAK7272872.1"/>
    </source>
</evidence>
<feature type="region of interest" description="Disordered" evidence="1">
    <location>
        <begin position="86"/>
        <end position="117"/>
    </location>
</feature>
<dbReference type="Gene3D" id="1.10.10.750">
    <property type="entry name" value="Ypt/Rab-GAP domain of gyp1p, domain 1"/>
    <property type="match status" value="1"/>
</dbReference>
<gene>
    <name evidence="3" type="ORF">SEPCBS119000_005350</name>
</gene>
<dbReference type="SUPFAM" id="SSF47923">
    <property type="entry name" value="Ypt/Rab-GAP domain of gyp1p"/>
    <property type="match status" value="2"/>
</dbReference>
<reference evidence="3 4" key="1">
    <citation type="submission" date="2024-01" db="EMBL/GenBank/DDBJ databases">
        <authorList>
            <person name="Allen C."/>
            <person name="Tagirdzhanova G."/>
        </authorList>
    </citation>
    <scope>NUCLEOTIDE SEQUENCE [LARGE SCALE GENOMIC DNA]</scope>
    <source>
        <strain evidence="3 4">CBS 119000</strain>
    </source>
</reference>
<protein>
    <recommendedName>
        <fullName evidence="2">Rab-GAP TBC domain-containing protein</fullName>
    </recommendedName>
</protein>
<dbReference type="Gene3D" id="1.10.8.270">
    <property type="entry name" value="putative rabgap domain of human tbc1 domain family member 14 like domains"/>
    <property type="match status" value="1"/>
</dbReference>
<dbReference type="Pfam" id="PF22874">
    <property type="entry name" value="SBE2_M"/>
    <property type="match status" value="1"/>
</dbReference>
<dbReference type="PROSITE" id="PS50086">
    <property type="entry name" value="TBC_RABGAP"/>
    <property type="match status" value="1"/>
</dbReference>
<proteinExistence type="predicted"/>
<evidence type="ECO:0000259" key="2">
    <source>
        <dbReference type="PROSITE" id="PS50086"/>
    </source>
</evidence>
<evidence type="ECO:0000256" key="1">
    <source>
        <dbReference type="SAM" id="MobiDB-lite"/>
    </source>
</evidence>
<feature type="compositionally biased region" description="Polar residues" evidence="1">
    <location>
        <begin position="240"/>
        <end position="254"/>
    </location>
</feature>
<feature type="compositionally biased region" description="Polar residues" evidence="1">
    <location>
        <begin position="100"/>
        <end position="114"/>
    </location>
</feature>
<evidence type="ECO:0000313" key="4">
    <source>
        <dbReference type="Proteomes" id="UP001642502"/>
    </source>
</evidence>
<feature type="compositionally biased region" description="Polar residues" evidence="1">
    <location>
        <begin position="269"/>
        <end position="286"/>
    </location>
</feature>
<dbReference type="PANTHER" id="PTHR47219:SF15">
    <property type="entry name" value="TBC1 DOMAIN FAMILY MEMBER 12 ISOFORM X1"/>
    <property type="match status" value="1"/>
</dbReference>
<comment type="caution">
    <text evidence="3">The sequence shown here is derived from an EMBL/GenBank/DDBJ whole genome shotgun (WGS) entry which is preliminary data.</text>
</comment>
<feature type="region of interest" description="Disordered" evidence="1">
    <location>
        <begin position="330"/>
        <end position="374"/>
    </location>
</feature>